<dbReference type="Pfam" id="PF13181">
    <property type="entry name" value="TPR_8"/>
    <property type="match status" value="1"/>
</dbReference>
<dbReference type="PANTHER" id="PTHR45586">
    <property type="entry name" value="TPR REPEAT-CONTAINING PROTEIN PA4667"/>
    <property type="match status" value="1"/>
</dbReference>
<gene>
    <name evidence="5" type="ORF">GCM10007100_34800</name>
</gene>
<reference evidence="5" key="1">
    <citation type="journal article" date="2014" name="Int. J. Syst. Evol. Microbiol.">
        <title>Complete genome sequence of Corynebacterium casei LMG S-19264T (=DSM 44701T), isolated from a smear-ripened cheese.</title>
        <authorList>
            <consortium name="US DOE Joint Genome Institute (JGI-PGF)"/>
            <person name="Walter F."/>
            <person name="Albersmeier A."/>
            <person name="Kalinowski J."/>
            <person name="Ruckert C."/>
        </authorList>
    </citation>
    <scope>NUCLEOTIDE SEQUENCE</scope>
    <source>
        <strain evidence="5">KCTC 12988</strain>
    </source>
</reference>
<sequence>MRTLLLGAILLSNLAADPLKVPKEQFRSPEFIKGFVGAYGFLSPVEPKVDREESELLADLADLFSDARFREAEAEIVNFIKLRKNPIEEGVEPKEVSPALIFQLAQLYYMNDRTSDAERAYKLAIKGHPDFRRAHKYLALLYASQDRVSDALPHLKKAIQLGEADQLVYGLLGYAYTQENKPLAAEAAYRQAYLLNPDESQWRSGLTLSLYQQEKWPEAAAMLGDLLSVTPEATDFWKMQANCFLNMEQPLRAAENFEVLRLKGLADEATLNTLGDIYADQKKPVLALGAYLAALNEGESLNVERSLTTARILADYGAPRESAKYIAYLREKKGGNLSRSQQIEFYLIEIKIAKESNDILKVGELVKKVLTLEPMNGVALVENGIYHEQLSDAVDDEEEAARLRGMARAQFTLAMKSEDEQVQYLANRSFGQMLVRQREFIEAMPFIEKALALKPTDGLSRFSKQVSIFADRQRETLAREEAERAALLEEQEKKREADAAKEKDEKDEK</sequence>
<dbReference type="InterPro" id="IPR051012">
    <property type="entry name" value="CellSynth/LPSAsmb/PSIAsmb"/>
</dbReference>
<evidence type="ECO:0000256" key="1">
    <source>
        <dbReference type="ARBA" id="ARBA00022737"/>
    </source>
</evidence>
<evidence type="ECO:0000256" key="3">
    <source>
        <dbReference type="PROSITE-ProRule" id="PRU00339"/>
    </source>
</evidence>
<organism evidence="5 6">
    <name type="scientific">Roseibacillus persicicus</name>
    <dbReference type="NCBI Taxonomy" id="454148"/>
    <lineage>
        <taxon>Bacteria</taxon>
        <taxon>Pseudomonadati</taxon>
        <taxon>Verrucomicrobiota</taxon>
        <taxon>Verrucomicrobiia</taxon>
        <taxon>Verrucomicrobiales</taxon>
        <taxon>Verrucomicrobiaceae</taxon>
        <taxon>Roseibacillus</taxon>
    </lineage>
</organism>
<dbReference type="InterPro" id="IPR011990">
    <property type="entry name" value="TPR-like_helical_dom_sf"/>
</dbReference>
<evidence type="ECO:0008006" key="7">
    <source>
        <dbReference type="Google" id="ProtNLM"/>
    </source>
</evidence>
<dbReference type="Proteomes" id="UP000644507">
    <property type="component" value="Unassembled WGS sequence"/>
</dbReference>
<dbReference type="InterPro" id="IPR019734">
    <property type="entry name" value="TPR_rpt"/>
</dbReference>
<keyword evidence="2 3" id="KW-0802">TPR repeat</keyword>
<dbReference type="SUPFAM" id="SSF48452">
    <property type="entry name" value="TPR-like"/>
    <property type="match status" value="1"/>
</dbReference>
<evidence type="ECO:0000313" key="5">
    <source>
        <dbReference type="EMBL" id="GHC64164.1"/>
    </source>
</evidence>
<name>A0A918WP21_9BACT</name>
<feature type="repeat" description="TPR" evidence="3">
    <location>
        <begin position="424"/>
        <end position="457"/>
    </location>
</feature>
<evidence type="ECO:0000256" key="2">
    <source>
        <dbReference type="ARBA" id="ARBA00022803"/>
    </source>
</evidence>
<dbReference type="Pfam" id="PF13432">
    <property type="entry name" value="TPR_16"/>
    <property type="match status" value="2"/>
</dbReference>
<dbReference type="PANTHER" id="PTHR45586:SF1">
    <property type="entry name" value="LIPOPOLYSACCHARIDE ASSEMBLY PROTEIN B"/>
    <property type="match status" value="1"/>
</dbReference>
<protein>
    <recommendedName>
        <fullName evidence="7">Tetratricopeptide repeat protein</fullName>
    </recommendedName>
</protein>
<comment type="caution">
    <text evidence="5">The sequence shown here is derived from an EMBL/GenBank/DDBJ whole genome shotgun (WGS) entry which is preliminary data.</text>
</comment>
<dbReference type="Gene3D" id="1.25.40.10">
    <property type="entry name" value="Tetratricopeptide repeat domain"/>
    <property type="match status" value="3"/>
</dbReference>
<feature type="repeat" description="TPR" evidence="3">
    <location>
        <begin position="166"/>
        <end position="199"/>
    </location>
</feature>
<dbReference type="RefSeq" id="WP_189572950.1">
    <property type="nucleotide sequence ID" value="NZ_BMXI01000017.1"/>
</dbReference>
<dbReference type="SMART" id="SM00028">
    <property type="entry name" value="TPR"/>
    <property type="match status" value="5"/>
</dbReference>
<dbReference type="PROSITE" id="PS50005">
    <property type="entry name" value="TPR"/>
    <property type="match status" value="2"/>
</dbReference>
<dbReference type="AlphaFoldDB" id="A0A918WP21"/>
<accession>A0A918WP21</accession>
<keyword evidence="6" id="KW-1185">Reference proteome</keyword>
<feature type="region of interest" description="Disordered" evidence="4">
    <location>
        <begin position="482"/>
        <end position="509"/>
    </location>
</feature>
<evidence type="ECO:0000256" key="4">
    <source>
        <dbReference type="SAM" id="MobiDB-lite"/>
    </source>
</evidence>
<proteinExistence type="predicted"/>
<evidence type="ECO:0000313" key="6">
    <source>
        <dbReference type="Proteomes" id="UP000644507"/>
    </source>
</evidence>
<dbReference type="EMBL" id="BMXI01000017">
    <property type="protein sequence ID" value="GHC64164.1"/>
    <property type="molecule type" value="Genomic_DNA"/>
</dbReference>
<keyword evidence="1" id="KW-0677">Repeat</keyword>
<reference evidence="5" key="2">
    <citation type="submission" date="2020-09" db="EMBL/GenBank/DDBJ databases">
        <authorList>
            <person name="Sun Q."/>
            <person name="Kim S."/>
        </authorList>
    </citation>
    <scope>NUCLEOTIDE SEQUENCE</scope>
    <source>
        <strain evidence="5">KCTC 12988</strain>
    </source>
</reference>